<dbReference type="Pfam" id="PF00528">
    <property type="entry name" value="BPD_transp_1"/>
    <property type="match status" value="1"/>
</dbReference>
<reference evidence="9" key="1">
    <citation type="submission" date="2019-12" db="EMBL/GenBank/DDBJ databases">
        <title>Whole-genome sequence of Halomicrobium mukohataei pws1.</title>
        <authorList>
            <person name="Verma D.K."/>
            <person name="Gopal K."/>
            <person name="Prasad E.S."/>
        </authorList>
    </citation>
    <scope>NUCLEOTIDE SEQUENCE</scope>
    <source>
        <strain evidence="9">Pws1</strain>
    </source>
</reference>
<accession>A0A847UDP9</accession>
<dbReference type="RefSeq" id="WP_170093042.1">
    <property type="nucleotide sequence ID" value="NZ_WOYG01000001.1"/>
</dbReference>
<feature type="transmembrane region" description="Helical" evidence="7">
    <location>
        <begin position="124"/>
        <end position="144"/>
    </location>
</feature>
<dbReference type="PANTHER" id="PTHR43005">
    <property type="entry name" value="BLR7065 PROTEIN"/>
    <property type="match status" value="1"/>
</dbReference>
<keyword evidence="3" id="KW-1003">Cell membrane</keyword>
<feature type="transmembrane region" description="Helical" evidence="7">
    <location>
        <begin position="93"/>
        <end position="112"/>
    </location>
</feature>
<evidence type="ECO:0000256" key="3">
    <source>
        <dbReference type="ARBA" id="ARBA00022475"/>
    </source>
</evidence>
<comment type="subcellular location">
    <subcellularLocation>
        <location evidence="1 7">Cell membrane</location>
        <topology evidence="1 7">Multi-pass membrane protein</topology>
    </subcellularLocation>
</comment>
<evidence type="ECO:0000256" key="2">
    <source>
        <dbReference type="ARBA" id="ARBA00022448"/>
    </source>
</evidence>
<dbReference type="AlphaFoldDB" id="A0A847UDP9"/>
<evidence type="ECO:0000259" key="8">
    <source>
        <dbReference type="PROSITE" id="PS50928"/>
    </source>
</evidence>
<evidence type="ECO:0000256" key="5">
    <source>
        <dbReference type="ARBA" id="ARBA00022989"/>
    </source>
</evidence>
<keyword evidence="2 7" id="KW-0813">Transport</keyword>
<keyword evidence="6 7" id="KW-0472">Membrane</keyword>
<dbReference type="InterPro" id="IPR035906">
    <property type="entry name" value="MetI-like_sf"/>
</dbReference>
<dbReference type="PANTHER" id="PTHR43005:SF1">
    <property type="entry name" value="SPERMIDINE_PUTRESCINE TRANSPORT SYSTEM PERMEASE PROTEIN"/>
    <property type="match status" value="1"/>
</dbReference>
<proteinExistence type="inferred from homology"/>
<dbReference type="InterPro" id="IPR000515">
    <property type="entry name" value="MetI-like"/>
</dbReference>
<comment type="similarity">
    <text evidence="7">Belongs to the binding-protein-dependent transport system permease family.</text>
</comment>
<evidence type="ECO:0000256" key="6">
    <source>
        <dbReference type="ARBA" id="ARBA00023136"/>
    </source>
</evidence>
<feature type="transmembrane region" description="Helical" evidence="7">
    <location>
        <begin position="229"/>
        <end position="246"/>
    </location>
</feature>
<dbReference type="OrthoDB" id="45815at2157"/>
<feature type="transmembrane region" description="Helical" evidence="7">
    <location>
        <begin position="29"/>
        <end position="49"/>
    </location>
</feature>
<dbReference type="EMBL" id="WOYG01000001">
    <property type="protein sequence ID" value="NLV09131.1"/>
    <property type="molecule type" value="Genomic_DNA"/>
</dbReference>
<evidence type="ECO:0000313" key="9">
    <source>
        <dbReference type="EMBL" id="NLV09131.1"/>
    </source>
</evidence>
<name>A0A847UDP9_9EURY</name>
<dbReference type="PROSITE" id="PS50928">
    <property type="entry name" value="ABC_TM1"/>
    <property type="match status" value="1"/>
</dbReference>
<evidence type="ECO:0000256" key="7">
    <source>
        <dbReference type="RuleBase" id="RU363032"/>
    </source>
</evidence>
<evidence type="ECO:0000256" key="1">
    <source>
        <dbReference type="ARBA" id="ARBA00004651"/>
    </source>
</evidence>
<comment type="caution">
    <text evidence="9">The sequence shown here is derived from an EMBL/GenBank/DDBJ whole genome shotgun (WGS) entry which is preliminary data.</text>
</comment>
<keyword evidence="5 7" id="KW-1133">Transmembrane helix</keyword>
<organism evidence="9 10">
    <name type="scientific">Halomicrobium mukohataei</name>
    <dbReference type="NCBI Taxonomy" id="57705"/>
    <lineage>
        <taxon>Archaea</taxon>
        <taxon>Methanobacteriati</taxon>
        <taxon>Methanobacteriota</taxon>
        <taxon>Stenosarchaea group</taxon>
        <taxon>Halobacteria</taxon>
        <taxon>Halobacteriales</taxon>
        <taxon>Haloarculaceae</taxon>
        <taxon>Halomicrobium</taxon>
    </lineage>
</organism>
<dbReference type="GO" id="GO:0005886">
    <property type="term" value="C:plasma membrane"/>
    <property type="evidence" value="ECO:0007669"/>
    <property type="project" value="UniProtKB-SubCell"/>
</dbReference>
<dbReference type="GO" id="GO:0055085">
    <property type="term" value="P:transmembrane transport"/>
    <property type="evidence" value="ECO:0007669"/>
    <property type="project" value="InterPro"/>
</dbReference>
<feature type="domain" description="ABC transmembrane type-1" evidence="8">
    <location>
        <begin position="87"/>
        <end position="301"/>
    </location>
</feature>
<keyword evidence="4 7" id="KW-0812">Transmembrane</keyword>
<evidence type="ECO:0000313" key="10">
    <source>
        <dbReference type="Proteomes" id="UP000608662"/>
    </source>
</evidence>
<protein>
    <submittedName>
        <fullName evidence="9">ABC transporter permease subunit</fullName>
    </submittedName>
</protein>
<gene>
    <name evidence="9" type="ORF">GOC74_04205</name>
</gene>
<feature type="transmembrane region" description="Helical" evidence="7">
    <location>
        <begin position="283"/>
        <end position="304"/>
    </location>
</feature>
<sequence length="312" mass="34964">MGVAEEYTESPADSRFERGLQYLWKHRQAYLLIAPAAIFLLSVVGWPILETFRLSFYESPSDSTIETYVGFQHYVEIFQSDIFYQLLWQTGRWVLVGVAGKALLGLLIAVHLKGDIKGRKFFRTAFLIPWGIPYAISAVVFRWIEHPQYGYLNAILIKLGVIDQGIGLLGNPDLAWLGVVVADIWIGTPFMAIIFLAGLQSIPEELYEAAAIDGAEKWEQFRYITIPQLKSVILIATLLSTIWTFVSFDTIWTMTGGGPINTTSTLVIWIYQVGLQNGNLGRGAAYSVVGFLFLLVFAVIYLRIYTSGGDEL</sequence>
<dbReference type="CDD" id="cd06261">
    <property type="entry name" value="TM_PBP2"/>
    <property type="match status" value="1"/>
</dbReference>
<dbReference type="Proteomes" id="UP000608662">
    <property type="component" value="Unassembled WGS sequence"/>
</dbReference>
<feature type="transmembrane region" description="Helical" evidence="7">
    <location>
        <begin position="174"/>
        <end position="197"/>
    </location>
</feature>
<dbReference type="Gene3D" id="1.10.3720.10">
    <property type="entry name" value="MetI-like"/>
    <property type="match status" value="1"/>
</dbReference>
<dbReference type="SUPFAM" id="SSF161098">
    <property type="entry name" value="MetI-like"/>
    <property type="match status" value="1"/>
</dbReference>
<evidence type="ECO:0000256" key="4">
    <source>
        <dbReference type="ARBA" id="ARBA00022692"/>
    </source>
</evidence>